<evidence type="ECO:0000256" key="3">
    <source>
        <dbReference type="ARBA" id="ARBA00004947"/>
    </source>
</evidence>
<gene>
    <name evidence="10 13" type="primary">galT</name>
    <name evidence="13" type="ORF">DOS76_03070</name>
</gene>
<feature type="domain" description="Galactose-1-phosphate uridyl transferase C-terminal" evidence="12">
    <location>
        <begin position="247"/>
        <end position="442"/>
    </location>
</feature>
<dbReference type="GO" id="GO:0008108">
    <property type="term" value="F:UDP-glucose:hexose-1-phosphate uridylyltransferase activity"/>
    <property type="evidence" value="ECO:0007669"/>
    <property type="project" value="UniProtKB-UniRule"/>
</dbReference>
<dbReference type="GO" id="GO:0006012">
    <property type="term" value="P:galactose metabolic process"/>
    <property type="evidence" value="ECO:0007669"/>
    <property type="project" value="UniProtKB-UniRule"/>
</dbReference>
<evidence type="ECO:0000256" key="6">
    <source>
        <dbReference type="ARBA" id="ARBA00022679"/>
    </source>
</evidence>
<feature type="domain" description="Galactose-1-phosphate uridyl transferase N-terminal" evidence="11">
    <location>
        <begin position="19"/>
        <end position="232"/>
    </location>
</feature>
<dbReference type="Proteomes" id="UP000256337">
    <property type="component" value="Unassembled WGS sequence"/>
</dbReference>
<dbReference type="HAMAP" id="MF_00571">
    <property type="entry name" value="GalP_UDP_trans"/>
    <property type="match status" value="1"/>
</dbReference>
<evidence type="ECO:0000256" key="2">
    <source>
        <dbReference type="ARBA" id="ARBA00004496"/>
    </source>
</evidence>
<keyword evidence="8 10" id="KW-0299">Galactose metabolism</keyword>
<evidence type="ECO:0000259" key="12">
    <source>
        <dbReference type="Pfam" id="PF02744"/>
    </source>
</evidence>
<dbReference type="GO" id="GO:0005737">
    <property type="term" value="C:cytoplasm"/>
    <property type="evidence" value="ECO:0007669"/>
    <property type="project" value="UniProtKB-SubCell"/>
</dbReference>
<comment type="similarity">
    <text evidence="4 10">Belongs to the galactose-1-phosphate uridylyltransferase type 2 family.</text>
</comment>
<dbReference type="PANTHER" id="PTHR39191">
    <property type="entry name" value="GALACTOSE-1-PHOSPHATE URIDYLYLTRANSFERASE"/>
    <property type="match status" value="1"/>
</dbReference>
<reference evidence="13 14" key="1">
    <citation type="journal article" date="2018" name="Vet. Microbiol.">
        <title>Characterisation of Staphylococcus felis isolated from cats using whole genome sequencing.</title>
        <authorList>
            <person name="Worthing K."/>
            <person name="Pang S."/>
            <person name="Trott D.J."/>
            <person name="Abraham S."/>
            <person name="Coombs G.W."/>
            <person name="Jordan D."/>
            <person name="McIntyre L."/>
            <person name="Davies M.R."/>
            <person name="Norris J."/>
        </authorList>
    </citation>
    <scope>NUCLEOTIDE SEQUENCE [LARGE SCALE GENOMIC DNA]</scope>
    <source>
        <strain evidence="13 14">F25</strain>
    </source>
</reference>
<evidence type="ECO:0000313" key="13">
    <source>
        <dbReference type="EMBL" id="REI23785.1"/>
    </source>
</evidence>
<organism evidence="13 14">
    <name type="scientific">Staphylococcus felis</name>
    <dbReference type="NCBI Taxonomy" id="46127"/>
    <lineage>
        <taxon>Bacteria</taxon>
        <taxon>Bacillati</taxon>
        <taxon>Bacillota</taxon>
        <taxon>Bacilli</taxon>
        <taxon>Bacillales</taxon>
        <taxon>Staphylococcaceae</taxon>
        <taxon>Staphylococcus</taxon>
    </lineage>
</organism>
<keyword evidence="9 10" id="KW-0119">Carbohydrate metabolism</keyword>
<dbReference type="NCBIfam" id="NF003629">
    <property type="entry name" value="PRK05270.1-2"/>
    <property type="match status" value="1"/>
</dbReference>
<dbReference type="RefSeq" id="WP_115856918.1">
    <property type="nucleotide sequence ID" value="NZ_CAJUZR010000036.1"/>
</dbReference>
<sequence>MANQKHVNQFADYVIAYGDYEILDRQYVVNRILHLVNASDITLSNQEPEEQPRTPIETAWILIEDAIARGVIEDVLYERDQLEAALMDLLTPKPSTVNREFYKRYQLSPIEATKYFYELSHHNHYIKSEAIAKNIEYKVPTEYGDFEITINLSKPEKDAKQIEREKNAPASHYPKCALCMENEGYFGTAIKAARSNHRIIQMNINNQNWGFQYSPYLYFDEHSILLSEVHEPMHIHKETFENLIDFVKQFPHYTIGSNADIPVVGGSILSHNHYQAGRHDFPMALAPVETSFVLEQYPEVEAGIVNWPMSVIRLRSSNASQLIEASEHIRLTWHEYSDDSVGIKAHSENGERHHTVTPIARFRDDAYEMDIVLRDNQRTEAFPDGVFHPHPDVQHIKKENIGLIEVMGTAILPGRLKQELKAVEQYVLGDASIDLGVHADWAEDMKARYTFNSENAETIIRKEVGYKFERVLQDAGVFKRNTEGQKAFKLFIQECQTT</sequence>
<proteinExistence type="inferred from homology"/>
<dbReference type="InterPro" id="IPR000766">
    <property type="entry name" value="GalP_uridyl_Trfase_II"/>
</dbReference>
<evidence type="ECO:0000256" key="8">
    <source>
        <dbReference type="ARBA" id="ARBA00023144"/>
    </source>
</evidence>
<evidence type="ECO:0000313" key="14">
    <source>
        <dbReference type="Proteomes" id="UP000256337"/>
    </source>
</evidence>
<name>A0AAX1RXB0_9STAP</name>
<evidence type="ECO:0000256" key="9">
    <source>
        <dbReference type="ARBA" id="ARBA00023277"/>
    </source>
</evidence>
<evidence type="ECO:0000256" key="5">
    <source>
        <dbReference type="ARBA" id="ARBA00022490"/>
    </source>
</evidence>
<accession>A0AAX1RXB0</accession>
<dbReference type="PIRSF" id="PIRSF006005">
    <property type="entry name" value="GalT_BS"/>
    <property type="match status" value="1"/>
</dbReference>
<keyword evidence="5 10" id="KW-0963">Cytoplasm</keyword>
<dbReference type="InterPro" id="IPR005849">
    <property type="entry name" value="GalP_Utransf_N"/>
</dbReference>
<keyword evidence="6 10" id="KW-0808">Transferase</keyword>
<evidence type="ECO:0000256" key="1">
    <source>
        <dbReference type="ARBA" id="ARBA00001107"/>
    </source>
</evidence>
<dbReference type="PANTHER" id="PTHR39191:SF1">
    <property type="entry name" value="DUF4922 DOMAIN-CONTAINING PROTEIN"/>
    <property type="match status" value="1"/>
</dbReference>
<protein>
    <recommendedName>
        <fullName evidence="10">Galactose-1-phosphate uridylyltransferase</fullName>
        <shortName evidence="10">Gal-1-P uridylyltransferase</shortName>
        <ecNumber evidence="10">2.7.7.12</ecNumber>
    </recommendedName>
    <alternativeName>
        <fullName evidence="10">UDP-glucose--hexose-1-phosphate uridylyltransferase</fullName>
    </alternativeName>
</protein>
<dbReference type="NCBIfam" id="NF003633">
    <property type="entry name" value="PRK05270.2-2"/>
    <property type="match status" value="1"/>
</dbReference>
<keyword evidence="7 10" id="KW-0548">Nucleotidyltransferase</keyword>
<evidence type="ECO:0000256" key="10">
    <source>
        <dbReference type="HAMAP-Rule" id="MF_00571"/>
    </source>
</evidence>
<evidence type="ECO:0000256" key="4">
    <source>
        <dbReference type="ARBA" id="ARBA00008706"/>
    </source>
</evidence>
<dbReference type="Pfam" id="PF02744">
    <property type="entry name" value="GalP_UDP_tr_C"/>
    <property type="match status" value="1"/>
</dbReference>
<evidence type="ECO:0000256" key="7">
    <source>
        <dbReference type="ARBA" id="ARBA00022695"/>
    </source>
</evidence>
<dbReference type="NCBIfam" id="TIGR01239">
    <property type="entry name" value="galT_2"/>
    <property type="match status" value="1"/>
</dbReference>
<evidence type="ECO:0000259" key="11">
    <source>
        <dbReference type="Pfam" id="PF01087"/>
    </source>
</evidence>
<comment type="catalytic activity">
    <reaction evidence="1 10">
        <text>alpha-D-galactose 1-phosphate + UDP-alpha-D-glucose = alpha-D-glucose 1-phosphate + UDP-alpha-D-galactose</text>
        <dbReference type="Rhea" id="RHEA:13989"/>
        <dbReference type="ChEBI" id="CHEBI:58336"/>
        <dbReference type="ChEBI" id="CHEBI:58601"/>
        <dbReference type="ChEBI" id="CHEBI:58885"/>
        <dbReference type="ChEBI" id="CHEBI:66914"/>
        <dbReference type="EC" id="2.7.7.12"/>
    </reaction>
</comment>
<dbReference type="EMBL" id="QKYD01000054">
    <property type="protein sequence ID" value="REI23785.1"/>
    <property type="molecule type" value="Genomic_DNA"/>
</dbReference>
<comment type="subcellular location">
    <subcellularLocation>
        <location evidence="2 10">Cytoplasm</location>
    </subcellularLocation>
</comment>
<comment type="pathway">
    <text evidence="3 10">Carbohydrate metabolism; galactose metabolism.</text>
</comment>
<dbReference type="EC" id="2.7.7.12" evidence="10"/>
<comment type="caution">
    <text evidence="13">The sequence shown here is derived from an EMBL/GenBank/DDBJ whole genome shotgun (WGS) entry which is preliminary data.</text>
</comment>
<dbReference type="InterPro" id="IPR005850">
    <property type="entry name" value="GalP_Utransf_C"/>
</dbReference>
<dbReference type="AlphaFoldDB" id="A0AAX1RXB0"/>
<dbReference type="Pfam" id="PF01087">
    <property type="entry name" value="GalP_UDP_transf"/>
    <property type="match status" value="1"/>
</dbReference>